<sequence length="165" mass="18321">MAFVAVAIGLVTGHWLYSKEKMSNPKFNRTGDHELEYLSKFTVSGLWTLCYTNHAVLRSAPFFFMATALLVVGEISCFLGHFAPRRRYFTFLSGVTFILSGLLLLLGLVVYVSVFTAEIGGKLRPSSSLQPPMFTYTYGYSFHLVVIGFLAGKVAGTSAIFLFIY</sequence>
<dbReference type="GO" id="GO:0051968">
    <property type="term" value="P:positive regulation of synaptic transmission, glutamatergic"/>
    <property type="evidence" value="ECO:0000318"/>
    <property type="project" value="GO_Central"/>
</dbReference>
<reference evidence="6 7" key="1">
    <citation type="journal article" date="2011" name="Science">
        <title>The ecoresponsive genome of Daphnia pulex.</title>
        <authorList>
            <person name="Colbourne J.K."/>
            <person name="Pfrender M.E."/>
            <person name="Gilbert D."/>
            <person name="Thomas W.K."/>
            <person name="Tucker A."/>
            <person name="Oakley T.H."/>
            <person name="Tokishita S."/>
            <person name="Aerts A."/>
            <person name="Arnold G.J."/>
            <person name="Basu M.K."/>
            <person name="Bauer D.J."/>
            <person name="Caceres C.E."/>
            <person name="Carmel L."/>
            <person name="Casola C."/>
            <person name="Choi J.H."/>
            <person name="Detter J.C."/>
            <person name="Dong Q."/>
            <person name="Dusheyko S."/>
            <person name="Eads B.D."/>
            <person name="Frohlich T."/>
            <person name="Geiler-Samerotte K.A."/>
            <person name="Gerlach D."/>
            <person name="Hatcher P."/>
            <person name="Jogdeo S."/>
            <person name="Krijgsveld J."/>
            <person name="Kriventseva E.V."/>
            <person name="Kultz D."/>
            <person name="Laforsch C."/>
            <person name="Lindquist E."/>
            <person name="Lopez J."/>
            <person name="Manak J.R."/>
            <person name="Muller J."/>
            <person name="Pangilinan J."/>
            <person name="Patwardhan R.P."/>
            <person name="Pitluck S."/>
            <person name="Pritham E.J."/>
            <person name="Rechtsteiner A."/>
            <person name="Rho M."/>
            <person name="Rogozin I.B."/>
            <person name="Sakarya O."/>
            <person name="Salamov A."/>
            <person name="Schaack S."/>
            <person name="Shapiro H."/>
            <person name="Shiga Y."/>
            <person name="Skalitzky C."/>
            <person name="Smith Z."/>
            <person name="Souvorov A."/>
            <person name="Sung W."/>
            <person name="Tang Z."/>
            <person name="Tsuchiya D."/>
            <person name="Tu H."/>
            <person name="Vos H."/>
            <person name="Wang M."/>
            <person name="Wolf Y.I."/>
            <person name="Yamagata H."/>
            <person name="Yamada T."/>
            <person name="Ye Y."/>
            <person name="Shaw J.R."/>
            <person name="Andrews J."/>
            <person name="Crease T.J."/>
            <person name="Tang H."/>
            <person name="Lucas S.M."/>
            <person name="Robertson H.M."/>
            <person name="Bork P."/>
            <person name="Koonin E.V."/>
            <person name="Zdobnov E.M."/>
            <person name="Grigoriev I.V."/>
            <person name="Lynch M."/>
            <person name="Boore J.L."/>
        </authorList>
    </citation>
    <scope>NUCLEOTIDE SEQUENCE [LARGE SCALE GENOMIC DNA]</scope>
</reference>
<evidence type="ECO:0000256" key="4">
    <source>
        <dbReference type="ARBA" id="ARBA00023136"/>
    </source>
</evidence>
<dbReference type="GO" id="GO:0098970">
    <property type="term" value="P:postsynaptic neurotransmitter receptor diffusion trapping"/>
    <property type="evidence" value="ECO:0000318"/>
    <property type="project" value="GO_Central"/>
</dbReference>
<dbReference type="KEGG" id="dpx:DAPPUDRAFT_328380"/>
<protein>
    <submittedName>
        <fullName evidence="6">Uncharacterized protein</fullName>
    </submittedName>
</protein>
<keyword evidence="3 5" id="KW-1133">Transmembrane helix</keyword>
<dbReference type="InParanoid" id="E9HDI0"/>
<gene>
    <name evidence="6" type="ORF">DAPPUDRAFT_328380</name>
</gene>
<feature type="transmembrane region" description="Helical" evidence="5">
    <location>
        <begin position="140"/>
        <end position="164"/>
    </location>
</feature>
<dbReference type="Proteomes" id="UP000000305">
    <property type="component" value="Unassembled WGS sequence"/>
</dbReference>
<dbReference type="OMA" id="INMHEMN"/>
<dbReference type="Pfam" id="PF00822">
    <property type="entry name" value="PMP22_Claudin"/>
    <property type="match status" value="1"/>
</dbReference>
<name>E9HDI0_DAPPU</name>
<evidence type="ECO:0000256" key="5">
    <source>
        <dbReference type="SAM" id="Phobius"/>
    </source>
</evidence>
<feature type="transmembrane region" description="Helical" evidence="5">
    <location>
        <begin position="62"/>
        <end position="83"/>
    </location>
</feature>
<evidence type="ECO:0000256" key="2">
    <source>
        <dbReference type="ARBA" id="ARBA00022692"/>
    </source>
</evidence>
<keyword evidence="7" id="KW-1185">Reference proteome</keyword>
<organism evidence="6 7">
    <name type="scientific">Daphnia pulex</name>
    <name type="common">Water flea</name>
    <dbReference type="NCBI Taxonomy" id="6669"/>
    <lineage>
        <taxon>Eukaryota</taxon>
        <taxon>Metazoa</taxon>
        <taxon>Ecdysozoa</taxon>
        <taxon>Arthropoda</taxon>
        <taxon>Crustacea</taxon>
        <taxon>Branchiopoda</taxon>
        <taxon>Diplostraca</taxon>
        <taxon>Cladocera</taxon>
        <taxon>Anomopoda</taxon>
        <taxon>Daphniidae</taxon>
        <taxon>Daphnia</taxon>
    </lineage>
</organism>
<dbReference type="GO" id="GO:0016247">
    <property type="term" value="F:channel regulator activity"/>
    <property type="evidence" value="ECO:0000318"/>
    <property type="project" value="GO_Central"/>
</dbReference>
<dbReference type="OrthoDB" id="9990458at2759"/>
<dbReference type="eggNOG" id="ENOG502QTQ7">
    <property type="taxonomic scope" value="Eukaryota"/>
</dbReference>
<dbReference type="GO" id="GO:0019226">
    <property type="term" value="P:transmission of nerve impulse"/>
    <property type="evidence" value="ECO:0000318"/>
    <property type="project" value="GO_Central"/>
</dbReference>
<dbReference type="InterPro" id="IPR004031">
    <property type="entry name" value="PMP22/EMP/MP20/Claudin"/>
</dbReference>
<accession>E9HDI0</accession>
<dbReference type="Gene3D" id="1.20.140.150">
    <property type="match status" value="2"/>
</dbReference>
<dbReference type="AlphaFoldDB" id="E9HDI0"/>
<dbReference type="InterPro" id="IPR051072">
    <property type="entry name" value="CACNG_subunit"/>
</dbReference>
<dbReference type="EMBL" id="GL732624">
    <property type="protein sequence ID" value="EFX70146.1"/>
    <property type="molecule type" value="Genomic_DNA"/>
</dbReference>
<comment type="subcellular location">
    <subcellularLocation>
        <location evidence="1">Membrane</location>
        <topology evidence="1">Multi-pass membrane protein</topology>
    </subcellularLocation>
</comment>
<dbReference type="GO" id="GO:0098839">
    <property type="term" value="C:postsynaptic density membrane"/>
    <property type="evidence" value="ECO:0000318"/>
    <property type="project" value="GO_Central"/>
</dbReference>
<dbReference type="PhylomeDB" id="E9HDI0"/>
<evidence type="ECO:0000313" key="7">
    <source>
        <dbReference type="Proteomes" id="UP000000305"/>
    </source>
</evidence>
<dbReference type="GO" id="GO:0032281">
    <property type="term" value="C:AMPA glutamate receptor complex"/>
    <property type="evidence" value="ECO:0000318"/>
    <property type="project" value="GO_Central"/>
</dbReference>
<keyword evidence="4 5" id="KW-0472">Membrane</keyword>
<dbReference type="GO" id="GO:0005245">
    <property type="term" value="F:voltage-gated calcium channel activity"/>
    <property type="evidence" value="ECO:0000318"/>
    <property type="project" value="GO_Central"/>
</dbReference>
<dbReference type="PANTHER" id="PTHR12107:SF0">
    <property type="entry name" value="STARGAZIN (MAMMALIAN CALCIUM CHANNEL) HOMOLOG"/>
    <property type="match status" value="1"/>
</dbReference>
<keyword evidence="2 5" id="KW-0812">Transmembrane</keyword>
<dbReference type="STRING" id="6669.E9HDI0"/>
<proteinExistence type="predicted"/>
<dbReference type="FunFam" id="1.20.140.150:FF:000098">
    <property type="entry name" value="Voltage-dependent calcium channel, putative"/>
    <property type="match status" value="1"/>
</dbReference>
<dbReference type="HOGENOM" id="CLU_1612452_0_0_1"/>
<feature type="transmembrane region" description="Helical" evidence="5">
    <location>
        <begin position="95"/>
        <end position="120"/>
    </location>
</feature>
<evidence type="ECO:0000313" key="6">
    <source>
        <dbReference type="EMBL" id="EFX70146.1"/>
    </source>
</evidence>
<dbReference type="PANTHER" id="PTHR12107">
    <property type="entry name" value="VOLTAGE-DEPENDENT CALCIUM CHANNEL GAMMA SUBUNIT"/>
    <property type="match status" value="1"/>
</dbReference>
<evidence type="ECO:0000256" key="1">
    <source>
        <dbReference type="ARBA" id="ARBA00004141"/>
    </source>
</evidence>
<evidence type="ECO:0000256" key="3">
    <source>
        <dbReference type="ARBA" id="ARBA00022989"/>
    </source>
</evidence>